<dbReference type="InterPro" id="IPR036736">
    <property type="entry name" value="ACP-like_sf"/>
</dbReference>
<dbReference type="AlphaFoldDB" id="A0A4T0HSW0"/>
<evidence type="ECO:0000313" key="4">
    <source>
        <dbReference type="EMBL" id="TIB16701.1"/>
    </source>
</evidence>
<dbReference type="PANTHER" id="PTHR43439">
    <property type="entry name" value="PHENYLACETATE-COENZYME A LIGASE"/>
    <property type="match status" value="1"/>
</dbReference>
<dbReference type="InterPro" id="IPR036291">
    <property type="entry name" value="NAD(P)-bd_dom_sf"/>
</dbReference>
<reference evidence="4 5" key="1">
    <citation type="submission" date="2019-03" db="EMBL/GenBank/DDBJ databases">
        <title>Sequencing 23 genomes of Wallemia ichthyophaga.</title>
        <authorList>
            <person name="Gostincar C."/>
        </authorList>
    </citation>
    <scope>NUCLEOTIDE SEQUENCE [LARGE SCALE GENOMIC DNA]</scope>
    <source>
        <strain evidence="4 5">EXF-8621</strain>
    </source>
</reference>
<dbReference type="Pfam" id="PF00501">
    <property type="entry name" value="AMP-binding"/>
    <property type="match status" value="1"/>
</dbReference>
<dbReference type="InterPro" id="IPR042099">
    <property type="entry name" value="ANL_N_sf"/>
</dbReference>
<name>A0A4T0HSW0_WALIC</name>
<dbReference type="Gene3D" id="3.40.50.720">
    <property type="entry name" value="NAD(P)-binding Rossmann-like Domain"/>
    <property type="match status" value="1"/>
</dbReference>
<dbReference type="Pfam" id="PF07993">
    <property type="entry name" value="NAD_binding_4"/>
    <property type="match status" value="1"/>
</dbReference>
<evidence type="ECO:0000313" key="5">
    <source>
        <dbReference type="Proteomes" id="UP000306954"/>
    </source>
</evidence>
<keyword evidence="2" id="KW-0597">Phosphoprotein</keyword>
<proteinExistence type="predicted"/>
<dbReference type="InterPro" id="IPR020806">
    <property type="entry name" value="PKS_PP-bd"/>
</dbReference>
<keyword evidence="1" id="KW-0596">Phosphopantetheine</keyword>
<evidence type="ECO:0000259" key="3">
    <source>
        <dbReference type="PROSITE" id="PS50075"/>
    </source>
</evidence>
<dbReference type="SUPFAM" id="SSF51735">
    <property type="entry name" value="NAD(P)-binding Rossmann-fold domains"/>
    <property type="match status" value="1"/>
</dbReference>
<evidence type="ECO:0000256" key="2">
    <source>
        <dbReference type="ARBA" id="ARBA00022553"/>
    </source>
</evidence>
<dbReference type="SUPFAM" id="SSF47336">
    <property type="entry name" value="ACP-like"/>
    <property type="match status" value="1"/>
</dbReference>
<comment type="caution">
    <text evidence="4">The sequence shown here is derived from an EMBL/GenBank/DDBJ whole genome shotgun (WGS) entry which is preliminary data.</text>
</comment>
<protein>
    <recommendedName>
        <fullName evidence="3">Carrier domain-containing protein</fullName>
    </recommendedName>
</protein>
<accession>A0A4T0HSW0</accession>
<organism evidence="4 5">
    <name type="scientific">Wallemia ichthyophaga</name>
    <dbReference type="NCBI Taxonomy" id="245174"/>
    <lineage>
        <taxon>Eukaryota</taxon>
        <taxon>Fungi</taxon>
        <taxon>Dikarya</taxon>
        <taxon>Basidiomycota</taxon>
        <taxon>Wallemiomycotina</taxon>
        <taxon>Wallemiomycetes</taxon>
        <taxon>Wallemiales</taxon>
        <taxon>Wallemiaceae</taxon>
        <taxon>Wallemia</taxon>
    </lineage>
</organism>
<evidence type="ECO:0000256" key="1">
    <source>
        <dbReference type="ARBA" id="ARBA00022450"/>
    </source>
</evidence>
<dbReference type="Gene3D" id="1.10.1200.10">
    <property type="entry name" value="ACP-like"/>
    <property type="match status" value="1"/>
</dbReference>
<dbReference type="SMART" id="SM00823">
    <property type="entry name" value="PKS_PP"/>
    <property type="match status" value="1"/>
</dbReference>
<dbReference type="InterPro" id="IPR009081">
    <property type="entry name" value="PP-bd_ACP"/>
</dbReference>
<dbReference type="InterPro" id="IPR013120">
    <property type="entry name" value="FAR_NAD-bd"/>
</dbReference>
<dbReference type="GO" id="GO:0031177">
    <property type="term" value="F:phosphopantetheine binding"/>
    <property type="evidence" value="ECO:0007669"/>
    <property type="project" value="InterPro"/>
</dbReference>
<gene>
    <name evidence="4" type="ORF">E3P90_00432</name>
</gene>
<dbReference type="PROSITE" id="PS50075">
    <property type="entry name" value="CARRIER"/>
    <property type="match status" value="1"/>
</dbReference>
<dbReference type="PANTHER" id="PTHR43439:SF2">
    <property type="entry name" value="ENZYME, PUTATIVE (JCVI)-RELATED"/>
    <property type="match status" value="1"/>
</dbReference>
<sequence>MSTLTVPIESVAAKGNTAVHTRTRSSSFIRALADVQPQGEHSDTFSAPILSDNYTIPQLLDHHCKHSAKHISIITPNTCYSLADRAFAAYRGVAYLHESLQGLEPGSTVAFLAETEPVVYSTMVLAAMRAGYVPFPISSRNSIAAIGHLLTTTSCKHLLYTSTSGQLRNLAQSAASAVSAESGSTGMQMQMQLARMPTHDELYVNKGTRPTASTSPPPPDLCPSLDAPALIIHSSGSTNFPKPVRQTHRHVMQWGRVPYYGSSDVCSRIMFAGCLPTFHAMGVIFQIAIPLTTGMQVGCFQVLSPPTFPTAANILRGVRDLHANLVIAPASVIADWSGDGEAVETLRNLDAVMFGGSPLSEDVGDALVRQGVKLSNQYGSTECGHTTSFFTPPAPDWQYITLSPHTKPRFIADAGGGGVSELQFVACASHVPAVSNVGKVGNAGESAISTQTYATNDLVKLHPRQPNRVRIVGRKDDQIMLLNGEKTNPTPLEMIIAESPHVSRAVMFGRGRRVNGVLVERESGESETHSHSRFVESIWMDIERANKMAPQHSRILPNYVLVADPNRPFPLTPKGSVKRAATLEQYAGDIDALYERESGDTNENQEGNVETTATITTQNAHQVVADILSDLLPGGQVDSTTHLFTQGCDSLLATLIHNRLRNALPGTHRGRLGKNVVFDHPRLGDLTRHVVALLNNKLATPSALLPKQDLQRMIRRYASGSWGRQVHNQTQTQMYSHTSPQQHVYLVTGTTGSLGSYLLSALVASTTCARVYAANRPHPSKTLVERQKAALRSRGLDESVADSSKVHLLEMDLGRPVTDVAGLDSVTHIIHNAWTVNFNLPLECFESDLASLRHLTELALSTAQPAHLTFLSSIGVLANWTRESVVPEEMVLNEDVALGLGYGESKYVGERMLAAVSQQTGLKTSIIRSGQLAGSRTSGSWNDNEWLPSIIRSASSLGCLPEGGDDVAWLPVDTAAQAVLDISSSTCTTTSSVFSLTHPQPVSWNSVMMAAATRIGVPLVSYTEWLRRLDEVDSAATESELGNAMERIPALKLKAFFSHSTLSPNKREFVEALGNPRLSTSRSCSVSETLKQCSELSESDMMKWMDYWGM</sequence>
<dbReference type="Pfam" id="PF23562">
    <property type="entry name" value="AMP-binding_C_3"/>
    <property type="match status" value="1"/>
</dbReference>
<dbReference type="EMBL" id="SPOF01000003">
    <property type="protein sequence ID" value="TIB16701.1"/>
    <property type="molecule type" value="Genomic_DNA"/>
</dbReference>
<dbReference type="SUPFAM" id="SSF56801">
    <property type="entry name" value="Acetyl-CoA synthetase-like"/>
    <property type="match status" value="1"/>
</dbReference>
<dbReference type="InterPro" id="IPR000873">
    <property type="entry name" value="AMP-dep_synth/lig_dom"/>
</dbReference>
<dbReference type="Gene3D" id="3.40.50.12780">
    <property type="entry name" value="N-terminal domain of ligase-like"/>
    <property type="match status" value="1"/>
</dbReference>
<dbReference type="Proteomes" id="UP000306954">
    <property type="component" value="Unassembled WGS sequence"/>
</dbReference>
<dbReference type="InterPro" id="IPR051414">
    <property type="entry name" value="Adenylate-forming_Reductase"/>
</dbReference>
<feature type="domain" description="Carrier" evidence="3">
    <location>
        <begin position="614"/>
        <end position="694"/>
    </location>
</feature>